<keyword evidence="2 8" id="KW-0813">Transport</keyword>
<evidence type="ECO:0000259" key="12">
    <source>
        <dbReference type="Pfam" id="PF07715"/>
    </source>
</evidence>
<dbReference type="InterPro" id="IPR039426">
    <property type="entry name" value="TonB-dep_rcpt-like"/>
</dbReference>
<dbReference type="GO" id="GO:0030246">
    <property type="term" value="F:carbohydrate binding"/>
    <property type="evidence" value="ECO:0007669"/>
    <property type="project" value="InterPro"/>
</dbReference>
<dbReference type="InterPro" id="IPR037066">
    <property type="entry name" value="Plug_dom_sf"/>
</dbReference>
<dbReference type="Proteomes" id="UP000187941">
    <property type="component" value="Chromosome"/>
</dbReference>
<evidence type="ECO:0000259" key="11">
    <source>
        <dbReference type="Pfam" id="PF00593"/>
    </source>
</evidence>
<dbReference type="SUPFAM" id="SSF49452">
    <property type="entry name" value="Starch-binding domain-like"/>
    <property type="match status" value="1"/>
</dbReference>
<feature type="signal peptide" evidence="10">
    <location>
        <begin position="1"/>
        <end position="19"/>
    </location>
</feature>
<name>A0A1P9WWT7_9BACT</name>
<dbReference type="AlphaFoldDB" id="A0A1P9WWT7"/>
<gene>
    <name evidence="13" type="ORF">AWR27_11050</name>
</gene>
<dbReference type="CDD" id="cd01347">
    <property type="entry name" value="ligand_gated_channel"/>
    <property type="match status" value="1"/>
</dbReference>
<sequence>MRQFTGTILFILFSLPALAQTGQISGTTTPFANVSLLKTRLGVQSDASGTFSLSAVPAGNYRLKISAVGFADATQPVTVRAGETTSVAIKLTHSAAYLEEVVVTASRKPENVKEVPSAMTIVGQRQIQEQAAMNPDITNILQYTVPGLAFTTGRTSNTGQTLRGRQVLVMIDGIPQSTPLRNGGRDLRIIDPSAIERIEVIKGATSIYGNGADGGIINYITKKASVDQPFTAQTWAGLSGQIGNADQTMGYRFSQQFTGRTNKIDYVLNGTFERTGLQRDATGVPISPFYNTGQMNSYNVLAKVGYTLTDRQRIEGMYNYYSSRSDLQFVEQLGVYGKTPTIGVPASGEQPGTPQGTPYNHNATLRYSYDRLLGGTSLEVVGYMQRFRTVYGYDAQFFENGGQSNVVSNKKGVRLNLNTPFALGKSLAGEWVYGVDLLNDQTAQKLQDGRFWTPDMNMTNLAPFAQLKLDFFQNLTLKAGARYENIGVVVSDFTTLKTYNATTKKYDGGIAVQGGTLTYQALVGNVGLRYSGSAAFQPFVSFSQAFSINELGRILRTSQRSIVSQLETRPIIVNNYEAGVSGQVGRFVHYDFALYESRSELGASYRTLPSGVFEIVRAPERVWGYEAALDLTPVRFLAVGGSYTYLEGKSDNNNNGDYETYLGGDRISAPKTTVYVRVQPNNRLSLNVNALRAGNRSRFSPAANGTYAYAQGPVMAYTLLNFSGSYQLTRKAGISLGVENLLNTDYYPAISQWAARAADYIKGPGRRAMLTLNYRW</sequence>
<dbReference type="InterPro" id="IPR012910">
    <property type="entry name" value="Plug_dom"/>
</dbReference>
<comment type="subcellular location">
    <subcellularLocation>
        <location evidence="1 8">Cell outer membrane</location>
        <topology evidence="1 8">Multi-pass membrane protein</topology>
    </subcellularLocation>
</comment>
<keyword evidence="4 8" id="KW-0812">Transmembrane</keyword>
<evidence type="ECO:0000313" key="14">
    <source>
        <dbReference type="Proteomes" id="UP000187941"/>
    </source>
</evidence>
<dbReference type="EMBL" id="CP014263">
    <property type="protein sequence ID" value="AQG79813.1"/>
    <property type="molecule type" value="Genomic_DNA"/>
</dbReference>
<keyword evidence="14" id="KW-1185">Reference proteome</keyword>
<dbReference type="SUPFAM" id="SSF56935">
    <property type="entry name" value="Porins"/>
    <property type="match status" value="1"/>
</dbReference>
<keyword evidence="10" id="KW-0732">Signal</keyword>
<dbReference type="PANTHER" id="PTHR30069">
    <property type="entry name" value="TONB-DEPENDENT OUTER MEMBRANE RECEPTOR"/>
    <property type="match status" value="1"/>
</dbReference>
<dbReference type="GO" id="GO:0015344">
    <property type="term" value="F:siderophore uptake transmembrane transporter activity"/>
    <property type="evidence" value="ECO:0007669"/>
    <property type="project" value="TreeGrafter"/>
</dbReference>
<evidence type="ECO:0000256" key="9">
    <source>
        <dbReference type="RuleBase" id="RU003357"/>
    </source>
</evidence>
<protein>
    <submittedName>
        <fullName evidence="13">TonB-dependent receptor</fullName>
    </submittedName>
</protein>
<keyword evidence="5 9" id="KW-0798">TonB box</keyword>
<dbReference type="PANTHER" id="PTHR30069:SF42">
    <property type="entry name" value="FERRIC AEROBACTIN RECEPTOR"/>
    <property type="match status" value="1"/>
</dbReference>
<reference evidence="13 14" key="1">
    <citation type="submission" date="2016-01" db="EMBL/GenBank/DDBJ databases">
        <authorList>
            <person name="Oliw E.H."/>
        </authorList>
    </citation>
    <scope>NUCLEOTIDE SEQUENCE [LARGE SCALE GENOMIC DNA]</scope>
    <source>
        <strain evidence="13 14">DY10</strain>
    </source>
</reference>
<dbReference type="RefSeq" id="WP_077131247.1">
    <property type="nucleotide sequence ID" value="NZ_CP014263.1"/>
</dbReference>
<dbReference type="InterPro" id="IPR013784">
    <property type="entry name" value="Carb-bd-like_fold"/>
</dbReference>
<dbReference type="KEGG" id="smon:AWR27_11050"/>
<feature type="domain" description="TonB-dependent receptor-like beta-barrel" evidence="11">
    <location>
        <begin position="308"/>
        <end position="741"/>
    </location>
</feature>
<dbReference type="InterPro" id="IPR036942">
    <property type="entry name" value="Beta-barrel_TonB_sf"/>
</dbReference>
<evidence type="ECO:0000256" key="6">
    <source>
        <dbReference type="ARBA" id="ARBA00023136"/>
    </source>
</evidence>
<keyword evidence="13" id="KW-0675">Receptor</keyword>
<evidence type="ECO:0000256" key="10">
    <source>
        <dbReference type="SAM" id="SignalP"/>
    </source>
</evidence>
<dbReference type="Pfam" id="PF13715">
    <property type="entry name" value="CarbopepD_reg_2"/>
    <property type="match status" value="1"/>
</dbReference>
<dbReference type="Pfam" id="PF07715">
    <property type="entry name" value="Plug"/>
    <property type="match status" value="1"/>
</dbReference>
<evidence type="ECO:0000256" key="5">
    <source>
        <dbReference type="ARBA" id="ARBA00023077"/>
    </source>
</evidence>
<organism evidence="13 14">
    <name type="scientific">Spirosoma montaniterrae</name>
    <dbReference type="NCBI Taxonomy" id="1178516"/>
    <lineage>
        <taxon>Bacteria</taxon>
        <taxon>Pseudomonadati</taxon>
        <taxon>Bacteroidota</taxon>
        <taxon>Cytophagia</taxon>
        <taxon>Cytophagales</taxon>
        <taxon>Cytophagaceae</taxon>
        <taxon>Spirosoma</taxon>
    </lineage>
</organism>
<dbReference type="Pfam" id="PF00593">
    <property type="entry name" value="TonB_dep_Rec_b-barrel"/>
    <property type="match status" value="1"/>
</dbReference>
<keyword evidence="3 8" id="KW-1134">Transmembrane beta strand</keyword>
<dbReference type="Gene3D" id="2.40.170.20">
    <property type="entry name" value="TonB-dependent receptor, beta-barrel domain"/>
    <property type="match status" value="1"/>
</dbReference>
<dbReference type="OrthoDB" id="99480at2"/>
<evidence type="ECO:0000256" key="7">
    <source>
        <dbReference type="ARBA" id="ARBA00023237"/>
    </source>
</evidence>
<dbReference type="Gene3D" id="2.60.40.1120">
    <property type="entry name" value="Carboxypeptidase-like, regulatory domain"/>
    <property type="match status" value="1"/>
</dbReference>
<feature type="chain" id="PRO_5013383656" evidence="10">
    <location>
        <begin position="20"/>
        <end position="776"/>
    </location>
</feature>
<keyword evidence="7 8" id="KW-0998">Cell outer membrane</keyword>
<dbReference type="Gene3D" id="2.170.130.10">
    <property type="entry name" value="TonB-dependent receptor, plug domain"/>
    <property type="match status" value="1"/>
</dbReference>
<evidence type="ECO:0000256" key="3">
    <source>
        <dbReference type="ARBA" id="ARBA00022452"/>
    </source>
</evidence>
<evidence type="ECO:0000256" key="2">
    <source>
        <dbReference type="ARBA" id="ARBA00022448"/>
    </source>
</evidence>
<dbReference type="GO" id="GO:0009279">
    <property type="term" value="C:cell outer membrane"/>
    <property type="evidence" value="ECO:0007669"/>
    <property type="project" value="UniProtKB-SubCell"/>
</dbReference>
<accession>A0A1P9WWT7</accession>
<keyword evidence="6 8" id="KW-0472">Membrane</keyword>
<comment type="similarity">
    <text evidence="8 9">Belongs to the TonB-dependent receptor family.</text>
</comment>
<dbReference type="STRING" id="1178516.AWR27_11050"/>
<dbReference type="PROSITE" id="PS52016">
    <property type="entry name" value="TONB_DEPENDENT_REC_3"/>
    <property type="match status" value="1"/>
</dbReference>
<evidence type="ECO:0000256" key="8">
    <source>
        <dbReference type="PROSITE-ProRule" id="PRU01360"/>
    </source>
</evidence>
<evidence type="ECO:0000256" key="4">
    <source>
        <dbReference type="ARBA" id="ARBA00022692"/>
    </source>
</evidence>
<evidence type="ECO:0000313" key="13">
    <source>
        <dbReference type="EMBL" id="AQG79813.1"/>
    </source>
</evidence>
<proteinExistence type="inferred from homology"/>
<dbReference type="GO" id="GO:0044718">
    <property type="term" value="P:siderophore transmembrane transport"/>
    <property type="evidence" value="ECO:0007669"/>
    <property type="project" value="TreeGrafter"/>
</dbReference>
<evidence type="ECO:0000256" key="1">
    <source>
        <dbReference type="ARBA" id="ARBA00004571"/>
    </source>
</evidence>
<dbReference type="InterPro" id="IPR000531">
    <property type="entry name" value="Beta-barrel_TonB"/>
</dbReference>
<feature type="domain" description="TonB-dependent receptor plug" evidence="12">
    <location>
        <begin position="112"/>
        <end position="216"/>
    </location>
</feature>